<evidence type="ECO:0000256" key="2">
    <source>
        <dbReference type="SAM" id="MobiDB-lite"/>
    </source>
</evidence>
<reference evidence="3" key="1">
    <citation type="submission" date="2020-02" db="EMBL/GenBank/DDBJ databases">
        <authorList>
            <person name="Meier V. D."/>
        </authorList>
    </citation>
    <scope>NUCLEOTIDE SEQUENCE</scope>
    <source>
        <strain evidence="3">AVDCRST_MAG90</strain>
    </source>
</reference>
<evidence type="ECO:0000256" key="1">
    <source>
        <dbReference type="SAM" id="Coils"/>
    </source>
</evidence>
<feature type="region of interest" description="Disordered" evidence="2">
    <location>
        <begin position="149"/>
        <end position="168"/>
    </location>
</feature>
<sequence>MISGRQALATIEDAVARLRADENALDSSLRSASERAARLRAERMEAFRELARVRLDALSRDTVVGELDNAERRALNLLADRRQNFERLSGERQKAEEAVRAAEKERHARAEALEDAIEALGRFRQSIEARIHANPEWAAQRQRIEAATHVAEEAEKKAAQAEGDREAKGKPYEADPLFMYLWRRRFGTPDYVSRGLVRFFDRKVARLVGYDKARANYVTLNEIPQRLREHAERVKAEIGAEQAALAGVERAAMGQAGGEDLTARAAQAKIILAEAEGRLASRQRALADLDAAHYRIAGGETDEAYGQAVDLMATADSRQDLRELYREAARTPTPKDEAIVGRIEQTEAAIGRTEQEIGAVRTQLRQIAQRRTEIERERDNFRRRGYDNPY</sequence>
<dbReference type="AlphaFoldDB" id="A0A6J4MR73"/>
<gene>
    <name evidence="3" type="ORF">AVDCRST_MAG90-3099</name>
</gene>
<dbReference type="EMBL" id="CADCUC010000651">
    <property type="protein sequence ID" value="CAA9362297.1"/>
    <property type="molecule type" value="Genomic_DNA"/>
</dbReference>
<organism evidence="3">
    <name type="scientific">uncultured Microvirga sp</name>
    <dbReference type="NCBI Taxonomy" id="412392"/>
    <lineage>
        <taxon>Bacteria</taxon>
        <taxon>Pseudomonadati</taxon>
        <taxon>Pseudomonadota</taxon>
        <taxon>Alphaproteobacteria</taxon>
        <taxon>Hyphomicrobiales</taxon>
        <taxon>Methylobacteriaceae</taxon>
        <taxon>Microvirga</taxon>
        <taxon>environmental samples</taxon>
    </lineage>
</organism>
<protein>
    <submittedName>
        <fullName evidence="3">Uncharacterized protein</fullName>
    </submittedName>
</protein>
<name>A0A6J4MR73_9HYPH</name>
<proteinExistence type="predicted"/>
<keyword evidence="1" id="KW-0175">Coiled coil</keyword>
<evidence type="ECO:0000313" key="3">
    <source>
        <dbReference type="EMBL" id="CAA9362297.1"/>
    </source>
</evidence>
<accession>A0A6J4MR73</accession>
<feature type="non-terminal residue" evidence="3">
    <location>
        <position position="390"/>
    </location>
</feature>
<feature type="coiled-coil region" evidence="1">
    <location>
        <begin position="29"/>
        <end position="105"/>
    </location>
</feature>